<evidence type="ECO:0000256" key="5">
    <source>
        <dbReference type="ARBA" id="ARBA00022490"/>
    </source>
</evidence>
<dbReference type="InterPro" id="IPR020899">
    <property type="entry name" value="Arg_repress_C"/>
</dbReference>
<protein>
    <recommendedName>
        <fullName evidence="4 9">Arginine repressor</fullName>
    </recommendedName>
</protein>
<dbReference type="RefSeq" id="WP_380077988.1">
    <property type="nucleotide sequence ID" value="NZ_JBHSGO010000082.1"/>
</dbReference>
<evidence type="ECO:0000313" key="12">
    <source>
        <dbReference type="EMBL" id="MFC4665658.1"/>
    </source>
</evidence>
<evidence type="ECO:0000256" key="9">
    <source>
        <dbReference type="HAMAP-Rule" id="MF_00173"/>
    </source>
</evidence>
<comment type="pathway">
    <text evidence="2 9">Amino-acid biosynthesis; L-arginine biosynthesis [regulation].</text>
</comment>
<keyword evidence="8 9" id="KW-0804">Transcription</keyword>
<proteinExistence type="inferred from homology"/>
<comment type="function">
    <text evidence="9">Regulates arginine biosynthesis genes.</text>
</comment>
<dbReference type="Gene3D" id="3.30.1360.40">
    <property type="match status" value="1"/>
</dbReference>
<reference evidence="13" key="1">
    <citation type="journal article" date="2019" name="Int. J. Syst. Evol. Microbiol.">
        <title>The Global Catalogue of Microorganisms (GCM) 10K type strain sequencing project: providing services to taxonomists for standard genome sequencing and annotation.</title>
        <authorList>
            <consortium name="The Broad Institute Genomics Platform"/>
            <consortium name="The Broad Institute Genome Sequencing Center for Infectious Disease"/>
            <person name="Wu L."/>
            <person name="Ma J."/>
        </authorList>
    </citation>
    <scope>NUCLEOTIDE SEQUENCE [LARGE SCALE GENOMIC DNA]</scope>
    <source>
        <strain evidence="13">CGMCC 4.7357</strain>
    </source>
</reference>
<evidence type="ECO:0000256" key="7">
    <source>
        <dbReference type="ARBA" id="ARBA00023125"/>
    </source>
</evidence>
<dbReference type="PANTHER" id="PTHR34471:SF1">
    <property type="entry name" value="ARGININE REPRESSOR"/>
    <property type="match status" value="1"/>
</dbReference>
<dbReference type="EMBL" id="JBHSGO010000082">
    <property type="protein sequence ID" value="MFC4665658.1"/>
    <property type="molecule type" value="Genomic_DNA"/>
</dbReference>
<dbReference type="HAMAP" id="MF_00173">
    <property type="entry name" value="Arg_repressor"/>
    <property type="match status" value="1"/>
</dbReference>
<keyword evidence="9" id="KW-0055">Arginine biosynthesis</keyword>
<dbReference type="Gene3D" id="1.10.10.10">
    <property type="entry name" value="Winged helix-like DNA-binding domain superfamily/Winged helix DNA-binding domain"/>
    <property type="match status" value="1"/>
</dbReference>
<dbReference type="InterPro" id="IPR020900">
    <property type="entry name" value="Arg_repress_DNA-bd"/>
</dbReference>
<gene>
    <name evidence="9" type="primary">argR</name>
    <name evidence="12" type="ORF">ACFO3G_03395</name>
</gene>
<feature type="domain" description="Arginine repressor C-terminal" evidence="11">
    <location>
        <begin position="87"/>
        <end position="145"/>
    </location>
</feature>
<evidence type="ECO:0000259" key="10">
    <source>
        <dbReference type="Pfam" id="PF01316"/>
    </source>
</evidence>
<feature type="domain" description="Arginine repressor DNA-binding" evidence="10">
    <location>
        <begin position="1"/>
        <end position="66"/>
    </location>
</feature>
<keyword evidence="7 9" id="KW-0238">DNA-binding</keyword>
<evidence type="ECO:0000259" key="11">
    <source>
        <dbReference type="Pfam" id="PF02863"/>
    </source>
</evidence>
<dbReference type="PANTHER" id="PTHR34471">
    <property type="entry name" value="ARGININE REPRESSOR"/>
    <property type="match status" value="1"/>
</dbReference>
<keyword evidence="13" id="KW-1185">Reference proteome</keyword>
<evidence type="ECO:0000256" key="8">
    <source>
        <dbReference type="ARBA" id="ARBA00023163"/>
    </source>
</evidence>
<dbReference type="Pfam" id="PF02863">
    <property type="entry name" value="Arg_repressor_C"/>
    <property type="match status" value="1"/>
</dbReference>
<dbReference type="InterPro" id="IPR036251">
    <property type="entry name" value="Arg_repress_C_sf"/>
</dbReference>
<dbReference type="InterPro" id="IPR036390">
    <property type="entry name" value="WH_DNA-bd_sf"/>
</dbReference>
<evidence type="ECO:0000256" key="4">
    <source>
        <dbReference type="ARBA" id="ARBA00021148"/>
    </source>
</evidence>
<dbReference type="SUPFAM" id="SSF46785">
    <property type="entry name" value="Winged helix' DNA-binding domain"/>
    <property type="match status" value="1"/>
</dbReference>
<comment type="subcellular location">
    <subcellularLocation>
        <location evidence="1 9">Cytoplasm</location>
    </subcellularLocation>
</comment>
<comment type="similarity">
    <text evidence="3 9">Belongs to the ArgR family.</text>
</comment>
<dbReference type="SUPFAM" id="SSF55252">
    <property type="entry name" value="C-terminal domain of arginine repressor"/>
    <property type="match status" value="1"/>
</dbReference>
<sequence length="149" mass="16962">MNKKERLIAICKILLEENIETQEQLVDSLERHGYLFNQSTISRDLKSLGIERVKQSGTFKYKLPIEEMRKMAEVTVNYPLSRFNLRAAISHQGAVIFTPKGMAKMIALEIEKLKIKDIVGTIADEDTILLLHKEGSLPQNILATLKIKI</sequence>
<evidence type="ECO:0000256" key="6">
    <source>
        <dbReference type="ARBA" id="ARBA00023015"/>
    </source>
</evidence>
<dbReference type="Pfam" id="PF01316">
    <property type="entry name" value="Arg_repressor"/>
    <property type="match status" value="1"/>
</dbReference>
<keyword evidence="9" id="KW-0678">Repressor</keyword>
<dbReference type="PRINTS" id="PR01467">
    <property type="entry name" value="ARGREPRESSOR"/>
</dbReference>
<evidence type="ECO:0000256" key="3">
    <source>
        <dbReference type="ARBA" id="ARBA00008316"/>
    </source>
</evidence>
<name>A0ABV9K6U2_9PORP</name>
<evidence type="ECO:0000256" key="2">
    <source>
        <dbReference type="ARBA" id="ARBA00005040"/>
    </source>
</evidence>
<organism evidence="12 13">
    <name type="scientific">Falsiporphyromonas endometrii</name>
    <dbReference type="NCBI Taxonomy" id="1387297"/>
    <lineage>
        <taxon>Bacteria</taxon>
        <taxon>Pseudomonadati</taxon>
        <taxon>Bacteroidota</taxon>
        <taxon>Bacteroidia</taxon>
        <taxon>Bacteroidales</taxon>
        <taxon>Porphyromonadaceae</taxon>
        <taxon>Falsiporphyromonas</taxon>
    </lineage>
</organism>
<keyword evidence="9" id="KW-0028">Amino-acid biosynthesis</keyword>
<accession>A0ABV9K6U2</accession>
<evidence type="ECO:0000256" key="1">
    <source>
        <dbReference type="ARBA" id="ARBA00004496"/>
    </source>
</evidence>
<dbReference type="Proteomes" id="UP001596020">
    <property type="component" value="Unassembled WGS sequence"/>
</dbReference>
<evidence type="ECO:0000313" key="13">
    <source>
        <dbReference type="Proteomes" id="UP001596020"/>
    </source>
</evidence>
<dbReference type="InterPro" id="IPR001669">
    <property type="entry name" value="Arg_repress"/>
</dbReference>
<keyword evidence="5 9" id="KW-0963">Cytoplasm</keyword>
<comment type="caution">
    <text evidence="12">The sequence shown here is derived from an EMBL/GenBank/DDBJ whole genome shotgun (WGS) entry which is preliminary data.</text>
</comment>
<keyword evidence="6 9" id="KW-0805">Transcription regulation</keyword>
<dbReference type="InterPro" id="IPR036388">
    <property type="entry name" value="WH-like_DNA-bd_sf"/>
</dbReference>